<dbReference type="Pfam" id="PF00534">
    <property type="entry name" value="Glycos_transf_1"/>
    <property type="match status" value="1"/>
</dbReference>
<evidence type="ECO:0000313" key="3">
    <source>
        <dbReference type="EMBL" id="NRD22816.1"/>
    </source>
</evidence>
<reference evidence="3 4" key="1">
    <citation type="journal article" date="2015" name="Int. J. Syst. Evol. Microbiol.">
        <title>Winogradskyella litoriviva sp. nov., isolated from coastal seawater.</title>
        <authorList>
            <person name="Nedashkovskaya O.I."/>
            <person name="Kukhlevskiy A.D."/>
            <person name="Zhukova N.V."/>
            <person name="Kim S.J."/>
            <person name="Rhee S.K."/>
            <person name="Mikhailov V.V."/>
        </authorList>
    </citation>
    <scope>NUCLEOTIDE SEQUENCE [LARGE SCALE GENOMIC DNA]</scope>
    <source>
        <strain evidence="3 4">KMM6491</strain>
    </source>
</reference>
<comment type="caution">
    <text evidence="3">The sequence shown here is derived from an EMBL/GenBank/DDBJ whole genome shotgun (WGS) entry which is preliminary data.</text>
</comment>
<dbReference type="SUPFAM" id="SSF53756">
    <property type="entry name" value="UDP-Glycosyltransferase/glycogen phosphorylase"/>
    <property type="match status" value="1"/>
</dbReference>
<sequence>MRVLQLIDTLDAGGAERMAVNMANALSDKIEVSYLCTTRFEGLLKEDLYNNVKYLFLQKKGTIDFKSFFRFYKYITKEKIDIIHAHSSSFFLAVVVSLFCRKTKVVWHDHYGNSEYVSKRPKLVLQLCSYFFSHSFAVNSALASWAKENLNHKSVSYLPNFVNLSNSAKLKTDLKGINGRRIVCLANLRPQKDHINLLEAFNKITSDFPEFTLHCVGQDFDDAYSKNVYELVTSLKLNLKVFFYGSCSDVSAILSACDIGVLSSKSEGLPLALLEYGYAKLPVVVTNIGDCNKVVEDNFSGLLVPSEQPNALSNAISEHIRNKKAAIEMGLNLNKVITNKFSHSSVINLILERYRTILTF</sequence>
<keyword evidence="4" id="KW-1185">Reference proteome</keyword>
<dbReference type="PANTHER" id="PTHR12526:SF627">
    <property type="entry name" value="D-RHAMNOSYLTRANSFERASE WBPZ"/>
    <property type="match status" value="1"/>
</dbReference>
<evidence type="ECO:0000313" key="4">
    <source>
        <dbReference type="Proteomes" id="UP000805085"/>
    </source>
</evidence>
<organism evidence="3 4">
    <name type="scientific">Winogradskyella litoriviva</name>
    <dbReference type="NCBI Taxonomy" id="1220182"/>
    <lineage>
        <taxon>Bacteria</taxon>
        <taxon>Pseudomonadati</taxon>
        <taxon>Bacteroidota</taxon>
        <taxon>Flavobacteriia</taxon>
        <taxon>Flavobacteriales</taxon>
        <taxon>Flavobacteriaceae</taxon>
        <taxon>Winogradskyella</taxon>
    </lineage>
</organism>
<evidence type="ECO:0000259" key="1">
    <source>
        <dbReference type="Pfam" id="PF00534"/>
    </source>
</evidence>
<protein>
    <submittedName>
        <fullName evidence="3">Glycosyltransferase</fullName>
    </submittedName>
</protein>
<dbReference type="Pfam" id="PF13439">
    <property type="entry name" value="Glyco_transf_4"/>
    <property type="match status" value="1"/>
</dbReference>
<accession>A0ABX2E2Y9</accession>
<feature type="domain" description="Glycosyltransferase subfamily 4-like N-terminal" evidence="2">
    <location>
        <begin position="13"/>
        <end position="165"/>
    </location>
</feature>
<dbReference type="Gene3D" id="3.40.50.2000">
    <property type="entry name" value="Glycogen Phosphorylase B"/>
    <property type="match status" value="2"/>
</dbReference>
<dbReference type="Proteomes" id="UP000805085">
    <property type="component" value="Unassembled WGS sequence"/>
</dbReference>
<feature type="domain" description="Glycosyl transferase family 1" evidence="1">
    <location>
        <begin position="180"/>
        <end position="329"/>
    </location>
</feature>
<name>A0ABX2E2Y9_9FLAO</name>
<dbReference type="PANTHER" id="PTHR12526">
    <property type="entry name" value="GLYCOSYLTRANSFERASE"/>
    <property type="match status" value="1"/>
</dbReference>
<proteinExistence type="predicted"/>
<gene>
    <name evidence="3" type="ORF">HNV10_06165</name>
</gene>
<dbReference type="EMBL" id="JABRWQ010000002">
    <property type="protein sequence ID" value="NRD22816.1"/>
    <property type="molecule type" value="Genomic_DNA"/>
</dbReference>
<evidence type="ECO:0000259" key="2">
    <source>
        <dbReference type="Pfam" id="PF13439"/>
    </source>
</evidence>
<dbReference type="RefSeq" id="WP_173300448.1">
    <property type="nucleotide sequence ID" value="NZ_JABRWQ010000002.1"/>
</dbReference>
<dbReference type="InterPro" id="IPR001296">
    <property type="entry name" value="Glyco_trans_1"/>
</dbReference>
<dbReference type="InterPro" id="IPR028098">
    <property type="entry name" value="Glyco_trans_4-like_N"/>
</dbReference>